<keyword evidence="2" id="KW-0472">Membrane</keyword>
<proteinExistence type="predicted"/>
<accession>A0ABQ2XB96</accession>
<keyword evidence="4" id="KW-1185">Reference proteome</keyword>
<dbReference type="Proteomes" id="UP000617743">
    <property type="component" value="Unassembled WGS sequence"/>
</dbReference>
<evidence type="ECO:0008006" key="5">
    <source>
        <dbReference type="Google" id="ProtNLM"/>
    </source>
</evidence>
<sequence length="134" mass="14288">MSAGLPQASVKSQIFESLLWFLPDWVQITVLALIMLAVVASWVVKIKRRIAHRRAVRGGQPVHAAAQYGQGRGADYLGEYAPQQNQQQASGADFLGAYAPQQAQPAQQPSGADFLGAYAPQQRQGDGPSANASA</sequence>
<feature type="region of interest" description="Disordered" evidence="1">
    <location>
        <begin position="82"/>
        <end position="134"/>
    </location>
</feature>
<evidence type="ECO:0000256" key="2">
    <source>
        <dbReference type="SAM" id="Phobius"/>
    </source>
</evidence>
<keyword evidence="2" id="KW-1133">Transmembrane helix</keyword>
<protein>
    <recommendedName>
        <fullName evidence="5">Integral membrane protein</fullName>
    </recommendedName>
</protein>
<keyword evidence="2" id="KW-0812">Transmembrane</keyword>
<evidence type="ECO:0000313" key="3">
    <source>
        <dbReference type="EMBL" id="GGX08865.1"/>
    </source>
</evidence>
<name>A0ABQ2XB96_9ACTN</name>
<reference evidence="4" key="1">
    <citation type="journal article" date="2019" name="Int. J. Syst. Evol. Microbiol.">
        <title>The Global Catalogue of Microorganisms (GCM) 10K type strain sequencing project: providing services to taxonomists for standard genome sequencing and annotation.</title>
        <authorList>
            <consortium name="The Broad Institute Genomics Platform"/>
            <consortium name="The Broad Institute Genome Sequencing Center for Infectious Disease"/>
            <person name="Wu L."/>
            <person name="Ma J."/>
        </authorList>
    </citation>
    <scope>NUCLEOTIDE SEQUENCE [LARGE SCALE GENOMIC DNA]</scope>
    <source>
        <strain evidence="4">JCM 4866</strain>
    </source>
</reference>
<gene>
    <name evidence="3" type="ORF">GCM10010383_43630</name>
</gene>
<evidence type="ECO:0000313" key="4">
    <source>
        <dbReference type="Proteomes" id="UP000617743"/>
    </source>
</evidence>
<dbReference type="RefSeq" id="WP_190051965.1">
    <property type="nucleotide sequence ID" value="NZ_BMWC01000006.1"/>
</dbReference>
<feature type="compositionally biased region" description="Low complexity" evidence="1">
    <location>
        <begin position="99"/>
        <end position="109"/>
    </location>
</feature>
<evidence type="ECO:0000256" key="1">
    <source>
        <dbReference type="SAM" id="MobiDB-lite"/>
    </source>
</evidence>
<organism evidence="3 4">
    <name type="scientific">Streptomyces lomondensis</name>
    <dbReference type="NCBI Taxonomy" id="68229"/>
    <lineage>
        <taxon>Bacteria</taxon>
        <taxon>Bacillati</taxon>
        <taxon>Actinomycetota</taxon>
        <taxon>Actinomycetes</taxon>
        <taxon>Kitasatosporales</taxon>
        <taxon>Streptomycetaceae</taxon>
        <taxon>Streptomyces</taxon>
    </lineage>
</organism>
<comment type="caution">
    <text evidence="3">The sequence shown here is derived from an EMBL/GenBank/DDBJ whole genome shotgun (WGS) entry which is preliminary data.</text>
</comment>
<dbReference type="EMBL" id="BMWC01000006">
    <property type="protein sequence ID" value="GGX08865.1"/>
    <property type="molecule type" value="Genomic_DNA"/>
</dbReference>
<feature type="transmembrane region" description="Helical" evidence="2">
    <location>
        <begin position="25"/>
        <end position="44"/>
    </location>
</feature>